<evidence type="ECO:0000259" key="2">
    <source>
        <dbReference type="SMART" id="SM01040"/>
    </source>
</evidence>
<dbReference type="EMBL" id="QHKI01000056">
    <property type="protein sequence ID" value="RSM73477.1"/>
    <property type="molecule type" value="Genomic_DNA"/>
</dbReference>
<sequence length="282" mass="31170">MVVAVGENELDLFAGAADGLLPEHFGLTEDGTAFVYALPFARAWGHQDANKVIRLLDEDEWSRHIVASDGTVITDQVILEDGIWELIMVSRKPAAKAIKKRVKAILRQLRETGRVDVRPLGDPLDQLEAETQRTVRAIAVARQERARAEIAEARANKADERVEAITGGTGHTPSDWREMFLLTPQGEFFEHLYAHGYLIDQRNTRTVQKNGVEVVKDGPDHGKPRAPKGDLYFKQVPTGTYGGKARSQTVVRPNMHEALCDRLVSEGLIANPSRPRQIGGAA</sequence>
<organism evidence="3 4">
    <name type="scientific">Kibdelosporangium aridum</name>
    <dbReference type="NCBI Taxonomy" id="2030"/>
    <lineage>
        <taxon>Bacteria</taxon>
        <taxon>Bacillati</taxon>
        <taxon>Actinomycetota</taxon>
        <taxon>Actinomycetes</taxon>
        <taxon>Pseudonocardiales</taxon>
        <taxon>Pseudonocardiaceae</taxon>
        <taxon>Kibdelosporangium</taxon>
    </lineage>
</organism>
<keyword evidence="1" id="KW-0175">Coiled coil</keyword>
<protein>
    <recommendedName>
        <fullName evidence="2">Bro-N domain-containing protein</fullName>
    </recommendedName>
</protein>
<reference evidence="3 4" key="1">
    <citation type="submission" date="2018-05" db="EMBL/GenBank/DDBJ databases">
        <title>Evolution of GPA BGCs.</title>
        <authorList>
            <person name="Waglechner N."/>
            <person name="Wright G.D."/>
        </authorList>
    </citation>
    <scope>NUCLEOTIDE SEQUENCE [LARGE SCALE GENOMIC DNA]</scope>
    <source>
        <strain evidence="3 4">A82846</strain>
    </source>
</reference>
<accession>A0A428YUU9</accession>
<proteinExistence type="predicted"/>
<dbReference type="SMART" id="SM01040">
    <property type="entry name" value="Bro-N"/>
    <property type="match status" value="1"/>
</dbReference>
<evidence type="ECO:0000313" key="3">
    <source>
        <dbReference type="EMBL" id="RSM73477.1"/>
    </source>
</evidence>
<comment type="caution">
    <text evidence="3">The sequence shown here is derived from an EMBL/GenBank/DDBJ whole genome shotgun (WGS) entry which is preliminary data.</text>
</comment>
<dbReference type="InterPro" id="IPR003497">
    <property type="entry name" value="BRO_N_domain"/>
</dbReference>
<dbReference type="AlphaFoldDB" id="A0A428YUU9"/>
<name>A0A428YUU9_KIBAR</name>
<gene>
    <name evidence="3" type="ORF">DMH04_41435</name>
</gene>
<feature type="coiled-coil region" evidence="1">
    <location>
        <begin position="124"/>
        <end position="163"/>
    </location>
</feature>
<evidence type="ECO:0000313" key="4">
    <source>
        <dbReference type="Proteomes" id="UP000287547"/>
    </source>
</evidence>
<dbReference type="Proteomes" id="UP000287547">
    <property type="component" value="Unassembled WGS sequence"/>
</dbReference>
<evidence type="ECO:0000256" key="1">
    <source>
        <dbReference type="SAM" id="Coils"/>
    </source>
</evidence>
<feature type="domain" description="Bro-N" evidence="2">
    <location>
        <begin position="24"/>
        <end position="108"/>
    </location>
</feature>